<evidence type="ECO:0000256" key="3">
    <source>
        <dbReference type="ARBA" id="ARBA00022448"/>
    </source>
</evidence>
<dbReference type="InterPro" id="IPR005829">
    <property type="entry name" value="Sugar_transporter_CS"/>
</dbReference>
<dbReference type="PANTHER" id="PTHR23503:SF8">
    <property type="entry name" value="FACILITATED GLUCOSE TRANSPORTER PROTEIN 1"/>
    <property type="match status" value="1"/>
</dbReference>
<reference evidence="10 11" key="1">
    <citation type="journal article" date="2019" name="Fungal Biol. Biotechnol.">
        <title>Draft genome sequence of fastidious pathogen Ceratobasidium theobromae, which causes vascular-streak dieback in Theobroma cacao.</title>
        <authorList>
            <person name="Ali S.S."/>
            <person name="Asman A."/>
            <person name="Shao J."/>
            <person name="Firmansyah A.P."/>
            <person name="Susilo A.W."/>
            <person name="Rosmana A."/>
            <person name="McMahon P."/>
            <person name="Junaid M."/>
            <person name="Guest D."/>
            <person name="Kheng T.Y."/>
            <person name="Meinhardt L.W."/>
            <person name="Bailey B.A."/>
        </authorList>
    </citation>
    <scope>NUCLEOTIDE SEQUENCE [LARGE SCALE GENOMIC DNA]</scope>
    <source>
        <strain evidence="10 11">CT2</strain>
    </source>
</reference>
<evidence type="ECO:0000256" key="7">
    <source>
        <dbReference type="ARBA" id="ARBA00049119"/>
    </source>
</evidence>
<dbReference type="GO" id="GO:0016020">
    <property type="term" value="C:membrane"/>
    <property type="evidence" value="ECO:0007669"/>
    <property type="project" value="UniProtKB-SubCell"/>
</dbReference>
<dbReference type="Pfam" id="PF00083">
    <property type="entry name" value="Sugar_tr"/>
    <property type="match status" value="1"/>
</dbReference>
<dbReference type="PRINTS" id="PR00171">
    <property type="entry name" value="SUGRTRNSPORT"/>
</dbReference>
<keyword evidence="5 8" id="KW-1133">Transmembrane helix</keyword>
<dbReference type="InterPro" id="IPR036259">
    <property type="entry name" value="MFS_trans_sf"/>
</dbReference>
<comment type="subcellular location">
    <subcellularLocation>
        <location evidence="1">Membrane</location>
        <topology evidence="1">Multi-pass membrane protein</topology>
    </subcellularLocation>
</comment>
<dbReference type="PROSITE" id="PS00216">
    <property type="entry name" value="SUGAR_TRANSPORT_1"/>
    <property type="match status" value="1"/>
</dbReference>
<keyword evidence="11" id="KW-1185">Reference proteome</keyword>
<dbReference type="Proteomes" id="UP000383932">
    <property type="component" value="Unassembled WGS sequence"/>
</dbReference>
<evidence type="ECO:0000259" key="9">
    <source>
        <dbReference type="PROSITE" id="PS50850"/>
    </source>
</evidence>
<comment type="similarity">
    <text evidence="2">Belongs to the major facilitator superfamily. Sugar transporter (TC 2.A.1.1) family.</text>
</comment>
<dbReference type="GO" id="GO:0015149">
    <property type="term" value="F:hexose transmembrane transporter activity"/>
    <property type="evidence" value="ECO:0007669"/>
    <property type="project" value="TreeGrafter"/>
</dbReference>
<dbReference type="PROSITE" id="PS50850">
    <property type="entry name" value="MFS"/>
    <property type="match status" value="1"/>
</dbReference>
<accession>A0A5N5QJX8</accession>
<evidence type="ECO:0000313" key="11">
    <source>
        <dbReference type="Proteomes" id="UP000383932"/>
    </source>
</evidence>
<dbReference type="SUPFAM" id="SSF103473">
    <property type="entry name" value="MFS general substrate transporter"/>
    <property type="match status" value="1"/>
</dbReference>
<comment type="caution">
    <text evidence="10">The sequence shown here is derived from an EMBL/GenBank/DDBJ whole genome shotgun (WGS) entry which is preliminary data.</text>
</comment>
<feature type="transmembrane region" description="Helical" evidence="8">
    <location>
        <begin position="328"/>
        <end position="348"/>
    </location>
</feature>
<dbReference type="OrthoDB" id="4540492at2759"/>
<protein>
    <submittedName>
        <fullName evidence="10">Metabolite transport protein</fullName>
    </submittedName>
</protein>
<dbReference type="InterPro" id="IPR045263">
    <property type="entry name" value="GLUT"/>
</dbReference>
<dbReference type="EMBL" id="SSOP01000086">
    <property type="protein sequence ID" value="KAB5591843.1"/>
    <property type="molecule type" value="Genomic_DNA"/>
</dbReference>
<evidence type="ECO:0000256" key="1">
    <source>
        <dbReference type="ARBA" id="ARBA00004141"/>
    </source>
</evidence>
<gene>
    <name evidence="10" type="ORF">CTheo_4708</name>
</gene>
<dbReference type="InterPro" id="IPR020846">
    <property type="entry name" value="MFS_dom"/>
</dbReference>
<evidence type="ECO:0000256" key="5">
    <source>
        <dbReference type="ARBA" id="ARBA00022989"/>
    </source>
</evidence>
<dbReference type="Gene3D" id="1.20.1250.20">
    <property type="entry name" value="MFS general substrate transporter like domains"/>
    <property type="match status" value="1"/>
</dbReference>
<proteinExistence type="inferred from homology"/>
<feature type="transmembrane region" description="Helical" evidence="8">
    <location>
        <begin position="385"/>
        <end position="411"/>
    </location>
</feature>
<feature type="transmembrane region" description="Helical" evidence="8">
    <location>
        <begin position="354"/>
        <end position="378"/>
    </location>
</feature>
<evidence type="ECO:0000256" key="2">
    <source>
        <dbReference type="ARBA" id="ARBA00010992"/>
    </source>
</evidence>
<dbReference type="InterPro" id="IPR003663">
    <property type="entry name" value="Sugar/inositol_transpt"/>
</dbReference>
<feature type="transmembrane region" description="Helical" evidence="8">
    <location>
        <begin position="167"/>
        <end position="188"/>
    </location>
</feature>
<feature type="transmembrane region" description="Helical" evidence="8">
    <location>
        <begin position="50"/>
        <end position="70"/>
    </location>
</feature>
<keyword evidence="4 8" id="KW-0812">Transmembrane</keyword>
<dbReference type="AlphaFoldDB" id="A0A5N5QJX8"/>
<name>A0A5N5QJX8_9AGAM</name>
<feature type="domain" description="Major facilitator superfamily (MFS) profile" evidence="9">
    <location>
        <begin position="1"/>
        <end position="458"/>
    </location>
</feature>
<comment type="catalytic activity">
    <reaction evidence="7">
        <text>myo-inositol(out) + H(+)(out) = myo-inositol(in) + H(+)(in)</text>
        <dbReference type="Rhea" id="RHEA:60364"/>
        <dbReference type="ChEBI" id="CHEBI:15378"/>
        <dbReference type="ChEBI" id="CHEBI:17268"/>
    </reaction>
</comment>
<feature type="transmembrane region" description="Helical" evidence="8">
    <location>
        <begin position="82"/>
        <end position="104"/>
    </location>
</feature>
<sequence>MTRPPGDTIASTNYLALAVGWVVLCSFQVKDAPLPTATQWLSSCVPMTDAQFGIITSSFTVGGFAGSLAADRFLNKGRKYAVIWHGGLLIVGSLLMSLANTIAMLTLGRLIIGFGCGIGVCTVPIYLSEVSPPAIQGRIGVLNQLGIVIGIFGTSVLGLYLATPSTWRWVIFNSACVAVGQLVWGLFISESPSWLRAQGRTEEATKVASKLWTVTKADNQDESEALLESEIEAHAPEQAAVATDHRQPINVPTLLASSDLHGPMGVVLVAMFVQQASGINAVMYYSNDILSRVVPLEAAAYTSLGITVLNAIMTVPAIFLVDRLGRKRLFMISTFGAIISNLALGFALDTGVTSLSSVAVLGFVASFAIGLGPVPFLLISELTPYYAVSAMSSLAMAINLSTNFVIGVAFLPLRNFLARLSFGDAVPEGSGQGRIFYVFVAAMIICTTYLSAAWKTSVRSP</sequence>
<evidence type="ECO:0000256" key="4">
    <source>
        <dbReference type="ARBA" id="ARBA00022692"/>
    </source>
</evidence>
<feature type="transmembrane region" description="Helical" evidence="8">
    <location>
        <begin position="265"/>
        <end position="286"/>
    </location>
</feature>
<organism evidence="10 11">
    <name type="scientific">Ceratobasidium theobromae</name>
    <dbReference type="NCBI Taxonomy" id="1582974"/>
    <lineage>
        <taxon>Eukaryota</taxon>
        <taxon>Fungi</taxon>
        <taxon>Dikarya</taxon>
        <taxon>Basidiomycota</taxon>
        <taxon>Agaricomycotina</taxon>
        <taxon>Agaricomycetes</taxon>
        <taxon>Cantharellales</taxon>
        <taxon>Ceratobasidiaceae</taxon>
        <taxon>Ceratobasidium</taxon>
    </lineage>
</organism>
<feature type="transmembrane region" description="Helical" evidence="8">
    <location>
        <begin position="139"/>
        <end position="161"/>
    </location>
</feature>
<evidence type="ECO:0000313" key="10">
    <source>
        <dbReference type="EMBL" id="KAB5591843.1"/>
    </source>
</evidence>
<evidence type="ECO:0000256" key="8">
    <source>
        <dbReference type="SAM" id="Phobius"/>
    </source>
</evidence>
<feature type="transmembrane region" description="Helical" evidence="8">
    <location>
        <begin position="12"/>
        <end position="30"/>
    </location>
</feature>
<keyword evidence="6 8" id="KW-0472">Membrane</keyword>
<evidence type="ECO:0000256" key="6">
    <source>
        <dbReference type="ARBA" id="ARBA00023136"/>
    </source>
</evidence>
<feature type="transmembrane region" description="Helical" evidence="8">
    <location>
        <begin position="435"/>
        <end position="454"/>
    </location>
</feature>
<keyword evidence="3" id="KW-0813">Transport</keyword>
<feature type="transmembrane region" description="Helical" evidence="8">
    <location>
        <begin position="110"/>
        <end position="127"/>
    </location>
</feature>
<dbReference type="PANTHER" id="PTHR23503">
    <property type="entry name" value="SOLUTE CARRIER FAMILY 2"/>
    <property type="match status" value="1"/>
</dbReference>
<feature type="transmembrane region" description="Helical" evidence="8">
    <location>
        <begin position="298"/>
        <end position="321"/>
    </location>
</feature>
<dbReference type="InterPro" id="IPR005828">
    <property type="entry name" value="MFS_sugar_transport-like"/>
</dbReference>